<name>A0A2T5K778_9RHOB</name>
<comment type="caution">
    <text evidence="1">The sequence shown here is derived from an EMBL/GenBank/DDBJ whole genome shotgun (WGS) entry which is preliminary data.</text>
</comment>
<evidence type="ECO:0000313" key="2">
    <source>
        <dbReference type="Proteomes" id="UP000244060"/>
    </source>
</evidence>
<dbReference type="AlphaFoldDB" id="A0A2T5K778"/>
<dbReference type="Proteomes" id="UP000244060">
    <property type="component" value="Unassembled WGS sequence"/>
</dbReference>
<keyword evidence="2" id="KW-1185">Reference proteome</keyword>
<accession>A0A2T5K778</accession>
<reference evidence="1 2" key="1">
    <citation type="submission" date="2018-04" db="EMBL/GenBank/DDBJ databases">
        <title>Genomic Encyclopedia of Type Strains, Phase III (KMG-III): the genomes of soil and plant-associated and newly described type strains.</title>
        <authorList>
            <person name="Whitman W."/>
        </authorList>
    </citation>
    <scope>NUCLEOTIDE SEQUENCE [LARGE SCALE GENOMIC DNA]</scope>
    <source>
        <strain evidence="1 2">KA25</strain>
    </source>
</reference>
<evidence type="ECO:0000313" key="1">
    <source>
        <dbReference type="EMBL" id="PTR18283.1"/>
    </source>
</evidence>
<gene>
    <name evidence="1" type="ORF">C8J28_1082</name>
</gene>
<protein>
    <submittedName>
        <fullName evidence="1">Uncharacterized protein</fullName>
    </submittedName>
</protein>
<proteinExistence type="predicted"/>
<sequence>MTDVTPADIETIANAIIAAMPAQVDQTLFGGSVGAAAMVCAGGDRLAGTARHGHRSGPRPSRG</sequence>
<organism evidence="1 2">
    <name type="scientific">Cereibacter azotoformans</name>
    <dbReference type="NCBI Taxonomy" id="43057"/>
    <lineage>
        <taxon>Bacteria</taxon>
        <taxon>Pseudomonadati</taxon>
        <taxon>Pseudomonadota</taxon>
        <taxon>Alphaproteobacteria</taxon>
        <taxon>Rhodobacterales</taxon>
        <taxon>Paracoccaceae</taxon>
        <taxon>Cereibacter</taxon>
    </lineage>
</organism>
<dbReference type="EMBL" id="QAOT01000008">
    <property type="protein sequence ID" value="PTR18283.1"/>
    <property type="molecule type" value="Genomic_DNA"/>
</dbReference>